<reference evidence="3 4" key="1">
    <citation type="journal article" date="2012" name="New Phytol.">
        <title>Insight into trade-off between wood decay and parasitism from the genome of a fungal forest pathogen.</title>
        <authorList>
            <person name="Olson A."/>
            <person name="Aerts A."/>
            <person name="Asiegbu F."/>
            <person name="Belbahri L."/>
            <person name="Bouzid O."/>
            <person name="Broberg A."/>
            <person name="Canback B."/>
            <person name="Coutinho P.M."/>
            <person name="Cullen D."/>
            <person name="Dalman K."/>
            <person name="Deflorio G."/>
            <person name="van Diepen L.T."/>
            <person name="Dunand C."/>
            <person name="Duplessis S."/>
            <person name="Durling M."/>
            <person name="Gonthier P."/>
            <person name="Grimwood J."/>
            <person name="Fossdal C.G."/>
            <person name="Hansson D."/>
            <person name="Henrissat B."/>
            <person name="Hietala A."/>
            <person name="Himmelstrand K."/>
            <person name="Hoffmeister D."/>
            <person name="Hogberg N."/>
            <person name="James T.Y."/>
            <person name="Karlsson M."/>
            <person name="Kohler A."/>
            <person name="Kues U."/>
            <person name="Lee Y.H."/>
            <person name="Lin Y.C."/>
            <person name="Lind M."/>
            <person name="Lindquist E."/>
            <person name="Lombard V."/>
            <person name="Lucas S."/>
            <person name="Lunden K."/>
            <person name="Morin E."/>
            <person name="Murat C."/>
            <person name="Park J."/>
            <person name="Raffaello T."/>
            <person name="Rouze P."/>
            <person name="Salamov A."/>
            <person name="Schmutz J."/>
            <person name="Solheim H."/>
            <person name="Stahlberg J."/>
            <person name="Velez H."/>
            <person name="de Vries R.P."/>
            <person name="Wiebenga A."/>
            <person name="Woodward S."/>
            <person name="Yakovlev I."/>
            <person name="Garbelotto M."/>
            <person name="Martin F."/>
            <person name="Grigoriev I.V."/>
            <person name="Stenlid J."/>
        </authorList>
    </citation>
    <scope>NUCLEOTIDE SEQUENCE [LARGE SCALE GENOMIC DNA]</scope>
    <source>
        <strain evidence="3 4">TC 32-1</strain>
    </source>
</reference>
<dbReference type="STRING" id="747525.W4K4N0"/>
<feature type="transmembrane region" description="Helical" evidence="2">
    <location>
        <begin position="188"/>
        <end position="210"/>
    </location>
</feature>
<feature type="transmembrane region" description="Helical" evidence="2">
    <location>
        <begin position="101"/>
        <end position="122"/>
    </location>
</feature>
<dbReference type="RefSeq" id="XP_009547430.1">
    <property type="nucleotide sequence ID" value="XM_009549135.1"/>
</dbReference>
<keyword evidence="2" id="KW-0812">Transmembrane</keyword>
<evidence type="ECO:0008006" key="5">
    <source>
        <dbReference type="Google" id="ProtNLM"/>
    </source>
</evidence>
<dbReference type="Proteomes" id="UP000030671">
    <property type="component" value="Unassembled WGS sequence"/>
</dbReference>
<dbReference type="InParanoid" id="W4K4N0"/>
<dbReference type="HOGENOM" id="CLU_095754_0_0_1"/>
<dbReference type="AlphaFoldDB" id="W4K4N0"/>
<dbReference type="GeneID" id="20675615"/>
<keyword evidence="2" id="KW-0472">Membrane</keyword>
<name>W4K4N0_HETIT</name>
<keyword evidence="4" id="KW-1185">Reference proteome</keyword>
<evidence type="ECO:0000256" key="2">
    <source>
        <dbReference type="SAM" id="Phobius"/>
    </source>
</evidence>
<organism evidence="3 4">
    <name type="scientific">Heterobasidion irregulare (strain TC 32-1)</name>
    <dbReference type="NCBI Taxonomy" id="747525"/>
    <lineage>
        <taxon>Eukaryota</taxon>
        <taxon>Fungi</taxon>
        <taxon>Dikarya</taxon>
        <taxon>Basidiomycota</taxon>
        <taxon>Agaricomycotina</taxon>
        <taxon>Agaricomycetes</taxon>
        <taxon>Russulales</taxon>
        <taxon>Bondarzewiaceae</taxon>
        <taxon>Heterobasidion</taxon>
        <taxon>Heterobasidion annosum species complex</taxon>
    </lineage>
</organism>
<feature type="transmembrane region" description="Helical" evidence="2">
    <location>
        <begin position="134"/>
        <end position="153"/>
    </location>
</feature>
<evidence type="ECO:0000313" key="3">
    <source>
        <dbReference type="EMBL" id="ETW80714.1"/>
    </source>
</evidence>
<proteinExistence type="predicted"/>
<sequence length="254" mass="27494">MSYASVAAQDAPPLSEQPKPDPALLNTGSSRSDAVADDTSKVKVVPADFKDNLSTFTSETRETIVRDAEPAGDEARSHAHKAEAEGLHYWEVAKDHLLRPAIAGGLIGIVNIGLFAGASYAYYTHPPLRRDARAIASTVAVAVALLGGEGYAAEQFRQTPQGKKEERRAREEGSLVYRHAREHILRPGVLGGIVGLVNVGILGAVGYLAYTNWERPKWDRRAVSAISVGLMTLWSGEGFVAERYREGKIHPPRS</sequence>
<dbReference type="eggNOG" id="ENOG502SCDT">
    <property type="taxonomic scope" value="Eukaryota"/>
</dbReference>
<gene>
    <name evidence="3" type="ORF">HETIRDRAFT_445244</name>
</gene>
<dbReference type="OrthoDB" id="2553651at2759"/>
<evidence type="ECO:0000256" key="1">
    <source>
        <dbReference type="SAM" id="MobiDB-lite"/>
    </source>
</evidence>
<protein>
    <recommendedName>
        <fullName evidence="5">Mitochondrial outer membrane protein OM14 C-terminal domain-containing protein</fullName>
    </recommendedName>
</protein>
<accession>W4K4N0</accession>
<evidence type="ECO:0000313" key="4">
    <source>
        <dbReference type="Proteomes" id="UP000030671"/>
    </source>
</evidence>
<dbReference type="KEGG" id="hir:HETIRDRAFT_445244"/>
<dbReference type="EMBL" id="KI925459">
    <property type="protein sequence ID" value="ETW80714.1"/>
    <property type="molecule type" value="Genomic_DNA"/>
</dbReference>
<feature type="region of interest" description="Disordered" evidence="1">
    <location>
        <begin position="1"/>
        <end position="39"/>
    </location>
</feature>
<keyword evidence="2" id="KW-1133">Transmembrane helix</keyword>